<evidence type="ECO:0000256" key="1">
    <source>
        <dbReference type="ARBA" id="ARBA00008535"/>
    </source>
</evidence>
<evidence type="ECO:0000256" key="4">
    <source>
        <dbReference type="SAM" id="Coils"/>
    </source>
</evidence>
<protein>
    <submittedName>
        <fullName evidence="6">OLC1v1015911C1</fullName>
    </submittedName>
</protein>
<comment type="similarity">
    <text evidence="1">Belongs to the TRAFAC class TrmE-Era-EngA-EngB-Septin-like GTPase superfamily. AIG1/Toc34/Toc159-like paraseptin GTPase family. IAN subfamily.</text>
</comment>
<dbReference type="PANTHER" id="PTHR10903:SF184">
    <property type="entry name" value="GTP-BINDING PROTEIN A"/>
    <property type="match status" value="1"/>
</dbReference>
<dbReference type="PANTHER" id="PTHR10903">
    <property type="entry name" value="GTPASE, IMAP FAMILY MEMBER-RELATED"/>
    <property type="match status" value="1"/>
</dbReference>
<dbReference type="GO" id="GO:0005525">
    <property type="term" value="F:GTP binding"/>
    <property type="evidence" value="ECO:0007669"/>
    <property type="project" value="UniProtKB-KW"/>
</dbReference>
<evidence type="ECO:0000259" key="5">
    <source>
        <dbReference type="PROSITE" id="PS51720"/>
    </source>
</evidence>
<keyword evidence="4" id="KW-0175">Coiled coil</keyword>
<name>A0AAV1E4T9_OLDCO</name>
<evidence type="ECO:0000313" key="6">
    <source>
        <dbReference type="EMBL" id="CAI9115077.1"/>
    </source>
</evidence>
<reference evidence="6" key="1">
    <citation type="submission" date="2023-03" db="EMBL/GenBank/DDBJ databases">
        <authorList>
            <person name="Julca I."/>
        </authorList>
    </citation>
    <scope>NUCLEOTIDE SEQUENCE</scope>
</reference>
<evidence type="ECO:0000256" key="2">
    <source>
        <dbReference type="ARBA" id="ARBA00022741"/>
    </source>
</evidence>
<evidence type="ECO:0000256" key="3">
    <source>
        <dbReference type="ARBA" id="ARBA00023134"/>
    </source>
</evidence>
<sequence length="412" mass="45740">MAGASNGSFHIFPGDLTIVLVGSTGSGKSATGNSILGKKNAFKSVAAFGRVTSTTERKATVLEDGKRVLNVIDTPGLFDGTSNREDIEKEIVRSIQMSIDGLHAVLLVVSLKVRFSEEQVETVETLKHLFGDRILDYMIVTFTGGDQLEEDDTLDEFLGRSCPPALQDLLEDCGNRKIVFNNRAKDEETKAQQRQQLLHLIANILVKNGGKPYTHEIYEQFKKETAQRVLTSSKEKINTPSEDKELEQRLEKMVKEKMSEYEATIKKYKDEVEKLQKENYKCNAELQSCKHEQGQHCSNCKPAKEHPCTCCPPVTPCKPPEKPVTPCVPCQPQPEPVTPCVPCQPPPKPVTPCVPCQPPPKPVTPCKPPGKPVTECVPCQPRPQVVVQCVQPQRPQACRVVRITTCRRCVVM</sequence>
<dbReference type="CDD" id="cd01852">
    <property type="entry name" value="AIG1"/>
    <property type="match status" value="1"/>
</dbReference>
<dbReference type="InterPro" id="IPR045058">
    <property type="entry name" value="GIMA/IAN/Toc"/>
</dbReference>
<dbReference type="FunFam" id="3.40.50.300:FF:000840">
    <property type="entry name" value="Immune-associated nucleotide-binding protein 9"/>
    <property type="match status" value="1"/>
</dbReference>
<gene>
    <name evidence="6" type="ORF">OLC1_LOCUS21667</name>
</gene>
<keyword evidence="7" id="KW-1185">Reference proteome</keyword>
<dbReference type="EMBL" id="OX459125">
    <property type="protein sequence ID" value="CAI9115077.1"/>
    <property type="molecule type" value="Genomic_DNA"/>
</dbReference>
<keyword evidence="3" id="KW-0342">GTP-binding</keyword>
<keyword evidence="2" id="KW-0547">Nucleotide-binding</keyword>
<dbReference type="InterPro" id="IPR027417">
    <property type="entry name" value="P-loop_NTPase"/>
</dbReference>
<dbReference type="Gene3D" id="3.40.50.300">
    <property type="entry name" value="P-loop containing nucleotide triphosphate hydrolases"/>
    <property type="match status" value="1"/>
</dbReference>
<organism evidence="6 7">
    <name type="scientific">Oldenlandia corymbosa var. corymbosa</name>
    <dbReference type="NCBI Taxonomy" id="529605"/>
    <lineage>
        <taxon>Eukaryota</taxon>
        <taxon>Viridiplantae</taxon>
        <taxon>Streptophyta</taxon>
        <taxon>Embryophyta</taxon>
        <taxon>Tracheophyta</taxon>
        <taxon>Spermatophyta</taxon>
        <taxon>Magnoliopsida</taxon>
        <taxon>eudicotyledons</taxon>
        <taxon>Gunneridae</taxon>
        <taxon>Pentapetalae</taxon>
        <taxon>asterids</taxon>
        <taxon>lamiids</taxon>
        <taxon>Gentianales</taxon>
        <taxon>Rubiaceae</taxon>
        <taxon>Rubioideae</taxon>
        <taxon>Spermacoceae</taxon>
        <taxon>Hedyotis-Oldenlandia complex</taxon>
        <taxon>Oldenlandia</taxon>
    </lineage>
</organism>
<dbReference type="PROSITE" id="PS51720">
    <property type="entry name" value="G_AIG1"/>
    <property type="match status" value="1"/>
</dbReference>
<dbReference type="InterPro" id="IPR006703">
    <property type="entry name" value="G_AIG1"/>
</dbReference>
<feature type="coiled-coil region" evidence="4">
    <location>
        <begin position="251"/>
        <end position="292"/>
    </location>
</feature>
<evidence type="ECO:0000313" key="7">
    <source>
        <dbReference type="Proteomes" id="UP001161247"/>
    </source>
</evidence>
<dbReference type="AlphaFoldDB" id="A0AAV1E4T9"/>
<proteinExistence type="inferred from homology"/>
<accession>A0AAV1E4T9</accession>
<dbReference type="Proteomes" id="UP001161247">
    <property type="component" value="Chromosome 8"/>
</dbReference>
<dbReference type="SUPFAM" id="SSF52540">
    <property type="entry name" value="P-loop containing nucleoside triphosphate hydrolases"/>
    <property type="match status" value="1"/>
</dbReference>
<dbReference type="Pfam" id="PF04548">
    <property type="entry name" value="AIG1"/>
    <property type="match status" value="1"/>
</dbReference>
<feature type="domain" description="AIG1-type G" evidence="5">
    <location>
        <begin position="13"/>
        <end position="222"/>
    </location>
</feature>